<keyword evidence="1" id="KW-1133">Transmembrane helix</keyword>
<evidence type="ECO:0000313" key="3">
    <source>
        <dbReference type="Proteomes" id="UP000003688"/>
    </source>
</evidence>
<dbReference type="EMBL" id="ABOX02000004">
    <property type="protein sequence ID" value="EEF62636.1"/>
    <property type="molecule type" value="Genomic_DNA"/>
</dbReference>
<name>B9XCG8_PEDPL</name>
<feature type="transmembrane region" description="Helical" evidence="1">
    <location>
        <begin position="6"/>
        <end position="26"/>
    </location>
</feature>
<dbReference type="AlphaFoldDB" id="B9XCG8"/>
<reference evidence="2 3" key="1">
    <citation type="journal article" date="2011" name="J. Bacteriol.">
        <title>Genome sequence of 'Pedosphaera parvula' Ellin514, an aerobic Verrucomicrobial isolate from pasture soil.</title>
        <authorList>
            <person name="Kant R."/>
            <person name="van Passel M.W."/>
            <person name="Sangwan P."/>
            <person name="Palva A."/>
            <person name="Lucas S."/>
            <person name="Copeland A."/>
            <person name="Lapidus A."/>
            <person name="Glavina Del Rio T."/>
            <person name="Dalin E."/>
            <person name="Tice H."/>
            <person name="Bruce D."/>
            <person name="Goodwin L."/>
            <person name="Pitluck S."/>
            <person name="Chertkov O."/>
            <person name="Larimer F.W."/>
            <person name="Land M.L."/>
            <person name="Hauser L."/>
            <person name="Brettin T.S."/>
            <person name="Detter J.C."/>
            <person name="Han S."/>
            <person name="de Vos W.M."/>
            <person name="Janssen P.H."/>
            <person name="Smidt H."/>
        </authorList>
    </citation>
    <scope>NUCLEOTIDE SEQUENCE [LARGE SCALE GENOMIC DNA]</scope>
    <source>
        <strain evidence="2 3">Ellin514</strain>
    </source>
</reference>
<keyword evidence="1" id="KW-0812">Transmembrane</keyword>
<protein>
    <submittedName>
        <fullName evidence="2">Uncharacterized protein</fullName>
    </submittedName>
</protein>
<organism evidence="2 3">
    <name type="scientific">Pedosphaera parvula (strain Ellin514)</name>
    <dbReference type="NCBI Taxonomy" id="320771"/>
    <lineage>
        <taxon>Bacteria</taxon>
        <taxon>Pseudomonadati</taxon>
        <taxon>Verrucomicrobiota</taxon>
        <taxon>Pedosphaerae</taxon>
        <taxon>Pedosphaerales</taxon>
        <taxon>Pedosphaeraceae</taxon>
        <taxon>Pedosphaera</taxon>
    </lineage>
</organism>
<evidence type="ECO:0000313" key="2">
    <source>
        <dbReference type="EMBL" id="EEF62636.1"/>
    </source>
</evidence>
<dbReference type="STRING" id="320771.Cflav_PD5271"/>
<keyword evidence="3" id="KW-1185">Reference proteome</keyword>
<accession>B9XCG8</accession>
<proteinExistence type="predicted"/>
<gene>
    <name evidence="2" type="ORF">Cflav_PD5271</name>
</gene>
<sequence precursor="true">MTLVEVLMVIIGVALIIVALIFPFYVHSRPTTGLLCMNNLKQVNEALELYSKDHKNKFPDLDQQSGNNGPDAMFLLYSLNYIRQSNLFVCPEVARQREKQRHFYQKKFVPQISRAFFVSNGNDYAYYDGISTESATIPILADRFAWTNRQAMESKLLNHPEGKIIAAFTDGHVESVRPNIIIGTTLTPPWSKVLDPIRVP</sequence>
<evidence type="ECO:0000256" key="1">
    <source>
        <dbReference type="SAM" id="Phobius"/>
    </source>
</evidence>
<keyword evidence="1" id="KW-0472">Membrane</keyword>
<comment type="caution">
    <text evidence="2">The sequence shown here is derived from an EMBL/GenBank/DDBJ whole genome shotgun (WGS) entry which is preliminary data.</text>
</comment>
<dbReference type="Proteomes" id="UP000003688">
    <property type="component" value="Unassembled WGS sequence"/>
</dbReference>